<dbReference type="SUPFAM" id="SSF53448">
    <property type="entry name" value="Nucleotide-diphospho-sugar transferases"/>
    <property type="match status" value="1"/>
</dbReference>
<accession>A0A178MWG7</accession>
<evidence type="ECO:0000259" key="2">
    <source>
        <dbReference type="Pfam" id="PF00535"/>
    </source>
</evidence>
<protein>
    <submittedName>
        <fullName evidence="3">Family 2 glycosyl transferase</fullName>
    </submittedName>
</protein>
<evidence type="ECO:0000256" key="1">
    <source>
        <dbReference type="SAM" id="Phobius"/>
    </source>
</evidence>
<keyword evidence="1" id="KW-0472">Membrane</keyword>
<dbReference type="RefSeq" id="WP_068498131.1">
    <property type="nucleotide sequence ID" value="NZ_LWQU01000104.1"/>
</dbReference>
<feature type="domain" description="Glycosyltransferase 2-like" evidence="2">
    <location>
        <begin position="3"/>
        <end position="160"/>
    </location>
</feature>
<organism evidence="3 4">
    <name type="scientific">Magnetospirillum moscoviense</name>
    <dbReference type="NCBI Taxonomy" id="1437059"/>
    <lineage>
        <taxon>Bacteria</taxon>
        <taxon>Pseudomonadati</taxon>
        <taxon>Pseudomonadota</taxon>
        <taxon>Alphaproteobacteria</taxon>
        <taxon>Rhodospirillales</taxon>
        <taxon>Rhodospirillaceae</taxon>
        <taxon>Magnetospirillum</taxon>
    </lineage>
</organism>
<proteinExistence type="predicted"/>
<sequence>MISVVIPAYNEEDAISETVATLRGTLTESGFPDCEIIVVDDGSTDQTGPIATAAGARVLRNLENLGYGQSLKVGIAAAKNDTVVISDADGTYPIDRIPDLIRRYQEGWDMVVGARTGDHYRESAVKAPLRRMLQALVEFTAGRAIPDPNSGLRVFSRSAIMPFFPHLSDRFSFTTSSTLAYMLMKRTVLYIPIDYHKRIGTTKVRLFRDSLRTIQYIVSAIVYYNPLKLFLLVSGLCAAVGLSCLGALLLGGGNAALWGGITALAVAVIVFALGLLAEQIHQVSLRE</sequence>
<keyword evidence="1" id="KW-1133">Transmembrane helix</keyword>
<name>A0A178MWG7_9PROT</name>
<dbReference type="Proteomes" id="UP000078543">
    <property type="component" value="Unassembled WGS sequence"/>
</dbReference>
<keyword evidence="1" id="KW-0812">Transmembrane</keyword>
<dbReference type="PANTHER" id="PTHR48090:SF6">
    <property type="entry name" value="SLR5056 PROTEIN"/>
    <property type="match status" value="1"/>
</dbReference>
<keyword evidence="4" id="KW-1185">Reference proteome</keyword>
<dbReference type="GO" id="GO:0016740">
    <property type="term" value="F:transferase activity"/>
    <property type="evidence" value="ECO:0007669"/>
    <property type="project" value="UniProtKB-KW"/>
</dbReference>
<dbReference type="EMBL" id="LWQU01000104">
    <property type="protein sequence ID" value="OAN55061.1"/>
    <property type="molecule type" value="Genomic_DNA"/>
</dbReference>
<dbReference type="Gene3D" id="3.90.550.10">
    <property type="entry name" value="Spore Coat Polysaccharide Biosynthesis Protein SpsA, Chain A"/>
    <property type="match status" value="1"/>
</dbReference>
<feature type="transmembrane region" description="Helical" evidence="1">
    <location>
        <begin position="229"/>
        <end position="250"/>
    </location>
</feature>
<dbReference type="CDD" id="cd04179">
    <property type="entry name" value="DPM_DPG-synthase_like"/>
    <property type="match status" value="1"/>
</dbReference>
<dbReference type="STRING" id="1437059.A6A05_00435"/>
<dbReference type="InterPro" id="IPR029044">
    <property type="entry name" value="Nucleotide-diphossugar_trans"/>
</dbReference>
<dbReference type="AlphaFoldDB" id="A0A178MWG7"/>
<dbReference type="InterPro" id="IPR050256">
    <property type="entry name" value="Glycosyltransferase_2"/>
</dbReference>
<dbReference type="OrthoDB" id="5291101at2"/>
<dbReference type="PANTHER" id="PTHR48090">
    <property type="entry name" value="UNDECAPRENYL-PHOSPHATE 4-DEOXY-4-FORMAMIDO-L-ARABINOSE TRANSFERASE-RELATED"/>
    <property type="match status" value="1"/>
</dbReference>
<feature type="transmembrane region" description="Helical" evidence="1">
    <location>
        <begin position="256"/>
        <end position="277"/>
    </location>
</feature>
<reference evidence="3 4" key="1">
    <citation type="submission" date="2016-04" db="EMBL/GenBank/DDBJ databases">
        <title>Draft genome sequence of freshwater magnetotactic bacteria Magnetospirillum marisnigri SP-1 and Magnetospirillum moscoviense BB-1.</title>
        <authorList>
            <person name="Koziaeva V."/>
            <person name="Dziuba M.V."/>
            <person name="Ivanov T.M."/>
            <person name="Kuznetsov B."/>
            <person name="Grouzdev D.S."/>
        </authorList>
    </citation>
    <scope>NUCLEOTIDE SEQUENCE [LARGE SCALE GENOMIC DNA]</scope>
    <source>
        <strain evidence="3 4">BB-1</strain>
    </source>
</reference>
<evidence type="ECO:0000313" key="3">
    <source>
        <dbReference type="EMBL" id="OAN55061.1"/>
    </source>
</evidence>
<keyword evidence="3" id="KW-0808">Transferase</keyword>
<evidence type="ECO:0000313" key="4">
    <source>
        <dbReference type="Proteomes" id="UP000078543"/>
    </source>
</evidence>
<comment type="caution">
    <text evidence="3">The sequence shown here is derived from an EMBL/GenBank/DDBJ whole genome shotgun (WGS) entry which is preliminary data.</text>
</comment>
<gene>
    <name evidence="3" type="ORF">A6A05_00435</name>
</gene>
<dbReference type="Pfam" id="PF00535">
    <property type="entry name" value="Glycos_transf_2"/>
    <property type="match status" value="1"/>
</dbReference>
<dbReference type="InterPro" id="IPR001173">
    <property type="entry name" value="Glyco_trans_2-like"/>
</dbReference>